<sequence length="99" mass="10293">MTMSGNGGYGNQYSGQYGDPRQNRRIDALDVLEGVLKDGFSLSNFTRIARASGSRFWLGAAVGAGLVVVATRPDVRAAVSGVLHAGAAAAGRQSTKHDI</sequence>
<gene>
    <name evidence="2" type="ORF">FHS81_001678</name>
</gene>
<organism evidence="2 3">
    <name type="scientific">Pseudochelatococcus contaminans</name>
    <dbReference type="NCBI Taxonomy" id="1538103"/>
    <lineage>
        <taxon>Bacteria</taxon>
        <taxon>Pseudomonadati</taxon>
        <taxon>Pseudomonadota</taxon>
        <taxon>Alphaproteobacteria</taxon>
        <taxon>Hyphomicrobiales</taxon>
        <taxon>Chelatococcaceae</taxon>
        <taxon>Pseudochelatococcus</taxon>
    </lineage>
</organism>
<evidence type="ECO:0000313" key="3">
    <source>
        <dbReference type="Proteomes" id="UP000537592"/>
    </source>
</evidence>
<keyword evidence="3" id="KW-1185">Reference proteome</keyword>
<proteinExistence type="predicted"/>
<reference evidence="2 3" key="1">
    <citation type="submission" date="2020-08" db="EMBL/GenBank/DDBJ databases">
        <title>Genomic Encyclopedia of Type Strains, Phase IV (KMG-IV): sequencing the most valuable type-strain genomes for metagenomic binning, comparative biology and taxonomic classification.</title>
        <authorList>
            <person name="Goeker M."/>
        </authorList>
    </citation>
    <scope>NUCLEOTIDE SEQUENCE [LARGE SCALE GENOMIC DNA]</scope>
    <source>
        <strain evidence="2 3">DSM 28760</strain>
    </source>
</reference>
<dbReference type="Proteomes" id="UP000537592">
    <property type="component" value="Unassembled WGS sequence"/>
</dbReference>
<dbReference type="RefSeq" id="WP_183751799.1">
    <property type="nucleotide sequence ID" value="NZ_JACICC010000003.1"/>
</dbReference>
<feature type="region of interest" description="Disordered" evidence="1">
    <location>
        <begin position="1"/>
        <end position="21"/>
    </location>
</feature>
<dbReference type="AlphaFoldDB" id="A0A7W5Z4V9"/>
<feature type="compositionally biased region" description="Gly residues" evidence="1">
    <location>
        <begin position="1"/>
        <end position="10"/>
    </location>
</feature>
<name>A0A7W5Z4V9_9HYPH</name>
<comment type="caution">
    <text evidence="2">The sequence shown here is derived from an EMBL/GenBank/DDBJ whole genome shotgun (WGS) entry which is preliminary data.</text>
</comment>
<evidence type="ECO:0000313" key="2">
    <source>
        <dbReference type="EMBL" id="MBB3809596.1"/>
    </source>
</evidence>
<accession>A0A7W5Z4V9</accession>
<evidence type="ECO:0000256" key="1">
    <source>
        <dbReference type="SAM" id="MobiDB-lite"/>
    </source>
</evidence>
<dbReference type="EMBL" id="JACICC010000003">
    <property type="protein sequence ID" value="MBB3809596.1"/>
    <property type="molecule type" value="Genomic_DNA"/>
</dbReference>
<protein>
    <submittedName>
        <fullName evidence="2">Uncharacterized protein</fullName>
    </submittedName>
</protein>